<sequence length="443" mass="46237">MGKHSVNPEDWYQRDHEAIYKIAQGFDSGKVTSTSQTLNQIAEKLHSIMNTSGQKVQGIILSDWRGQAAEKAQEGFSGLFKRSNSTVETTRQIANVLPALGHAMDAAKAAIEPPVSQVTAMAVAGANSSLLAAANMARMGEQQHAQYQMTSLFSQPAVDTSHTVEDVPGPPQVGGRNQDTNYGVNNSINGSVGSKSLGQVGDQISDLDRIGKTSAAFDQGAQGQGNTAGQGTGAGGQGPGQGSGSGAGAGSGAPGGLPSSMGALADRGRTRAAANGLDDGYFSRNNSILQDPLGRNNDKWVNAPKSPFGQDRIDGAPGTGRSGAAPGAGVAGMGGARGAGPMGMMPVNGRGGRGEDEKDHKIPKELINQDNTDELIGQLRSASPAVIGQLTPEEIKFQKEQEDLRKEQMRAARQQAEIAARQAEMRKRGARFSEPTPDWLKKQ</sequence>
<organism evidence="2 3">
    <name type="scientific">Mycobacteroides chelonae</name>
    <name type="common">Mycobacterium chelonae</name>
    <dbReference type="NCBI Taxonomy" id="1774"/>
    <lineage>
        <taxon>Bacteria</taxon>
        <taxon>Bacillati</taxon>
        <taxon>Actinomycetota</taxon>
        <taxon>Actinomycetes</taxon>
        <taxon>Mycobacteriales</taxon>
        <taxon>Mycobacteriaceae</taxon>
        <taxon>Mycobacteroides</taxon>
    </lineage>
</organism>
<evidence type="ECO:0000256" key="1">
    <source>
        <dbReference type="SAM" id="MobiDB-lite"/>
    </source>
</evidence>
<feature type="region of interest" description="Disordered" evidence="1">
    <location>
        <begin position="157"/>
        <end position="199"/>
    </location>
</feature>
<feature type="region of interest" description="Disordered" evidence="1">
    <location>
        <begin position="217"/>
        <end position="263"/>
    </location>
</feature>
<evidence type="ECO:0000313" key="2">
    <source>
        <dbReference type="EMBL" id="OHU47264.1"/>
    </source>
</evidence>
<dbReference type="Gene3D" id="1.20.1260.20">
    <property type="entry name" value="PPE superfamily"/>
    <property type="match status" value="1"/>
</dbReference>
<feature type="region of interest" description="Disordered" evidence="1">
    <location>
        <begin position="405"/>
        <end position="443"/>
    </location>
</feature>
<proteinExistence type="predicted"/>
<evidence type="ECO:0008006" key="4">
    <source>
        <dbReference type="Google" id="ProtNLM"/>
    </source>
</evidence>
<name>A0A1S1LKZ4_MYCCH</name>
<dbReference type="RefSeq" id="WP_070947882.1">
    <property type="nucleotide sequence ID" value="NZ_MLIQ01000042.1"/>
</dbReference>
<reference evidence="2 3" key="1">
    <citation type="submission" date="2016-10" db="EMBL/GenBank/DDBJ databases">
        <title>Evaluation of Human, Veterinary and Environmental Mycobacterium chelonae Isolates by Core Genome Phylogenomic Analysis, Targeted Gene Comparison, and Anti-microbial Susceptibility Patterns: A Tale of Mistaken Identities.</title>
        <authorList>
            <person name="Fogelson S.B."/>
            <person name="Camus A.C."/>
            <person name="Lorenz W."/>
            <person name="Vasireddy R."/>
            <person name="Vasireddy S."/>
            <person name="Smith T."/>
            <person name="Brown-Elliott B.A."/>
            <person name="Wallace R.J.Jr."/>
            <person name="Hasan N.A."/>
            <person name="Reischl U."/>
            <person name="Sanchez S."/>
        </authorList>
    </citation>
    <scope>NUCLEOTIDE SEQUENCE [LARGE SCALE GENOMIC DNA]</scope>
    <source>
        <strain evidence="2 3">15515</strain>
    </source>
</reference>
<evidence type="ECO:0000313" key="3">
    <source>
        <dbReference type="Proteomes" id="UP000180043"/>
    </source>
</evidence>
<feature type="compositionally biased region" description="Low complexity" evidence="1">
    <location>
        <begin position="411"/>
        <end position="422"/>
    </location>
</feature>
<gene>
    <name evidence="2" type="ORF">BKG82_26795</name>
</gene>
<dbReference type="InterPro" id="IPR038332">
    <property type="entry name" value="PPE_sf"/>
</dbReference>
<accession>A0A1S1LKZ4</accession>
<protein>
    <recommendedName>
        <fullName evidence="4">PPE family domain-containing protein</fullName>
    </recommendedName>
</protein>
<feature type="compositionally biased region" description="Gly residues" evidence="1">
    <location>
        <begin position="329"/>
        <end position="341"/>
    </location>
</feature>
<dbReference type="AlphaFoldDB" id="A0A1S1LKZ4"/>
<feature type="region of interest" description="Disordered" evidence="1">
    <location>
        <begin position="306"/>
        <end position="341"/>
    </location>
</feature>
<feature type="compositionally biased region" description="Polar residues" evidence="1">
    <location>
        <begin position="175"/>
        <end position="197"/>
    </location>
</feature>
<feature type="compositionally biased region" description="Gly residues" evidence="1">
    <location>
        <begin position="222"/>
        <end position="255"/>
    </location>
</feature>
<dbReference type="Proteomes" id="UP000180043">
    <property type="component" value="Unassembled WGS sequence"/>
</dbReference>
<comment type="caution">
    <text evidence="2">The sequence shown here is derived from an EMBL/GenBank/DDBJ whole genome shotgun (WGS) entry which is preliminary data.</text>
</comment>
<dbReference type="EMBL" id="MLIQ01000042">
    <property type="protein sequence ID" value="OHU47264.1"/>
    <property type="molecule type" value="Genomic_DNA"/>
</dbReference>